<dbReference type="SUPFAM" id="SSF50965">
    <property type="entry name" value="Galactose oxidase, central domain"/>
    <property type="match status" value="1"/>
</dbReference>
<dbReference type="RefSeq" id="WP_206722991.1">
    <property type="nucleotide sequence ID" value="NZ_CP071090.1"/>
</dbReference>
<evidence type="ECO:0000256" key="1">
    <source>
        <dbReference type="SAM" id="SignalP"/>
    </source>
</evidence>
<reference evidence="2 3" key="1">
    <citation type="submission" date="2021-02" db="EMBL/GenBank/DDBJ databases">
        <title>De Novo genome assembly of isolated myxobacteria.</title>
        <authorList>
            <person name="Stevens D.C."/>
        </authorList>
    </citation>
    <scope>NUCLEOTIDE SEQUENCE [LARGE SCALE GENOMIC DNA]</scope>
    <source>
        <strain evidence="3">SCPEA02</strain>
    </source>
</reference>
<dbReference type="InterPro" id="IPR015915">
    <property type="entry name" value="Kelch-typ_b-propeller"/>
</dbReference>
<dbReference type="Proteomes" id="UP000662747">
    <property type="component" value="Chromosome"/>
</dbReference>
<dbReference type="Gene3D" id="2.120.10.80">
    <property type="entry name" value="Kelch-type beta propeller"/>
    <property type="match status" value="1"/>
</dbReference>
<proteinExistence type="predicted"/>
<keyword evidence="1" id="KW-0732">Signal</keyword>
<evidence type="ECO:0000313" key="3">
    <source>
        <dbReference type="Proteomes" id="UP000662747"/>
    </source>
</evidence>
<sequence length="525" mass="52553">MRAALPALLLALLPLLACEKTQEGVHVVVSGPLTPRVDFDRLSVVAALPDGSPLALATLEGDALKLPASFNFESGPATPEGTHVSVRATAELAGTVRSAASGEATLAPGSGSTLELALPPIPTPPDAGTPTEACDNGVDDDGDDLRDCADPDCNGLRCQPGGLTCSSGVCGCPGRTTTGLVTEYPGFTRRASPLALVPSAGPYAGQLLVTGGRDDSGRPLATVESFAPGAKPTVRGSLQVPRAEASALALADGGVVVLGGVRVDGQSEQTFERLEADGSSTLVFFTPPLIANGVIAGRLGPDAVLAGGELAQRPLPAASDTAVRVKLDSPGAGDQTLLGRLSLSCPAGGASLGDAFVLAGGCTGKGASSRTDVVEASGLITSGPSLPVALEGPAVVSLSSTRALIAGGREALPNGSLAPSARVFLLERAGTVVRVRELASMEVPRASPRAVRVGNGWLYIEDGAGGPPAWFDPASERFTPATSAATPRAAHTLAGGSDARVFVVGGTGPDGRLSDTALEVQVRCP</sequence>
<dbReference type="Gene3D" id="2.130.10.80">
    <property type="entry name" value="Galactose oxidase/kelch, beta-propeller"/>
    <property type="match status" value="1"/>
</dbReference>
<protein>
    <recommendedName>
        <fullName evidence="4">Lipoprotein</fullName>
    </recommendedName>
</protein>
<dbReference type="EMBL" id="CP071090">
    <property type="protein sequence ID" value="QSQ21413.1"/>
    <property type="molecule type" value="Genomic_DNA"/>
</dbReference>
<keyword evidence="3" id="KW-1185">Reference proteome</keyword>
<feature type="chain" id="PRO_5045501984" description="Lipoprotein" evidence="1">
    <location>
        <begin position="18"/>
        <end position="525"/>
    </location>
</feature>
<accession>A0ABX7NZB7</accession>
<gene>
    <name evidence="2" type="ORF">JY651_40535</name>
</gene>
<evidence type="ECO:0000313" key="2">
    <source>
        <dbReference type="EMBL" id="QSQ21413.1"/>
    </source>
</evidence>
<evidence type="ECO:0008006" key="4">
    <source>
        <dbReference type="Google" id="ProtNLM"/>
    </source>
</evidence>
<feature type="signal peptide" evidence="1">
    <location>
        <begin position="1"/>
        <end position="17"/>
    </location>
</feature>
<dbReference type="InterPro" id="IPR011043">
    <property type="entry name" value="Gal_Oxase/kelch_b-propeller"/>
</dbReference>
<organism evidence="2 3">
    <name type="scientific">Pyxidicoccus parkwayensis</name>
    <dbReference type="NCBI Taxonomy" id="2813578"/>
    <lineage>
        <taxon>Bacteria</taxon>
        <taxon>Pseudomonadati</taxon>
        <taxon>Myxococcota</taxon>
        <taxon>Myxococcia</taxon>
        <taxon>Myxococcales</taxon>
        <taxon>Cystobacterineae</taxon>
        <taxon>Myxococcaceae</taxon>
        <taxon>Pyxidicoccus</taxon>
    </lineage>
</organism>
<dbReference type="InterPro" id="IPR037293">
    <property type="entry name" value="Gal_Oxidase_central_sf"/>
</dbReference>
<name>A0ABX7NZB7_9BACT</name>